<gene>
    <name evidence="1" type="ordered locus">GDI1872</name>
</gene>
<reference evidence="1 2" key="1">
    <citation type="journal article" date="2009" name="BMC Genomics">
        <title>Complete genome sequence of the sugarcane nitrogen-fixing endophyte Gluconacetobacter diazotrophicus Pal5.</title>
        <authorList>
            <person name="Bertalan M."/>
            <person name="Albano R."/>
            <person name="Padua V."/>
            <person name="Rouws L."/>
            <person name="Rojas C."/>
            <person name="Hemerly A."/>
            <person name="Teixeira K."/>
            <person name="Schwab S."/>
            <person name="Araujo J."/>
            <person name="Oliveira A."/>
            <person name="Franca L."/>
            <person name="Magalhaes V."/>
            <person name="Alqueres S."/>
            <person name="Cardoso A."/>
            <person name="Almeida W."/>
            <person name="Loureiro M.M."/>
            <person name="Nogueira E."/>
            <person name="Cidade D."/>
            <person name="Oliveira D."/>
            <person name="Simao T."/>
            <person name="Macedo J."/>
            <person name="Valadao A."/>
            <person name="Dreschsel M."/>
            <person name="Freitas F."/>
            <person name="Vidal M."/>
            <person name="Guedes H."/>
            <person name="Rodrigues E."/>
            <person name="Meneses C."/>
            <person name="Brioso P."/>
            <person name="Pozzer L."/>
            <person name="Figueiredo D."/>
            <person name="Montano H."/>
            <person name="Junior J."/>
            <person name="Filho G."/>
            <person name="Flores V."/>
            <person name="Ferreira B."/>
            <person name="Branco A."/>
            <person name="Gonzalez P."/>
            <person name="Guillobel H."/>
            <person name="Lemos M."/>
            <person name="Seibel L."/>
            <person name="Macedo J."/>
            <person name="Alves-Ferreira M."/>
            <person name="Sachetto-Martins G."/>
            <person name="Coelho A."/>
            <person name="Santos E."/>
            <person name="Amaral G."/>
            <person name="Neves A."/>
            <person name="Pacheco A.B."/>
            <person name="Carvalho D."/>
            <person name="Lery L."/>
            <person name="Bisch P."/>
            <person name="Rossle S.C."/>
            <person name="Urmenyi T."/>
            <person name="Kruger W.V."/>
            <person name="Martins O."/>
            <person name="Baldani J.I."/>
            <person name="Ferreira P.C."/>
        </authorList>
    </citation>
    <scope>NUCLEOTIDE SEQUENCE [LARGE SCALE GENOMIC DNA]</scope>
    <source>
        <strain evidence="2">ATCC 49037 / DSM 5601 / CCUG 37298 / CIP 103539 / LMG 7603 / PAl5</strain>
    </source>
</reference>
<name>A9HIU3_GLUDA</name>
<dbReference type="KEGG" id="gdi:GDI1872"/>
<evidence type="ECO:0000313" key="2">
    <source>
        <dbReference type="Proteomes" id="UP000001176"/>
    </source>
</evidence>
<keyword evidence="2" id="KW-1185">Reference proteome</keyword>
<dbReference type="EMBL" id="AM889285">
    <property type="protein sequence ID" value="CAP55815.1"/>
    <property type="molecule type" value="Genomic_DNA"/>
</dbReference>
<organism evidence="1 2">
    <name type="scientific">Gluconacetobacter diazotrophicus (strain ATCC 49037 / DSM 5601 / CCUG 37298 / CIP 103539 / LMG 7603 / PAl5)</name>
    <dbReference type="NCBI Taxonomy" id="272568"/>
    <lineage>
        <taxon>Bacteria</taxon>
        <taxon>Pseudomonadati</taxon>
        <taxon>Pseudomonadota</taxon>
        <taxon>Alphaproteobacteria</taxon>
        <taxon>Acetobacterales</taxon>
        <taxon>Acetobacteraceae</taxon>
        <taxon>Gluconacetobacter</taxon>
    </lineage>
</organism>
<accession>A9HIU3</accession>
<protein>
    <submittedName>
        <fullName evidence="1">Uncharacterized protein</fullName>
    </submittedName>
</protein>
<evidence type="ECO:0000313" key="1">
    <source>
        <dbReference type="EMBL" id="CAP55815.1"/>
    </source>
</evidence>
<dbReference type="Proteomes" id="UP000001176">
    <property type="component" value="Chromosome"/>
</dbReference>
<dbReference type="AlphaFoldDB" id="A9HIU3"/>
<sequence>MPVLSCWKGRREKGRRLRETGRPLRRFLKLEAGSNPARD</sequence>
<proteinExistence type="predicted"/>